<name>A0A1S8GQS7_9PROT</name>
<dbReference type="Proteomes" id="UP000200980">
    <property type="component" value="Unassembled WGS sequence"/>
</dbReference>
<protein>
    <submittedName>
        <fullName evidence="1">Uncharacterized protein</fullName>
    </submittedName>
</protein>
<evidence type="ECO:0000313" key="1">
    <source>
        <dbReference type="EMBL" id="OOL19083.1"/>
    </source>
</evidence>
<accession>A0A1S8GQS7</accession>
<dbReference type="RefSeq" id="WP_077396307.1">
    <property type="nucleotide sequence ID" value="NZ_JATM01000002.1"/>
</dbReference>
<gene>
    <name evidence="1" type="ORF">AL01_05035</name>
</gene>
<dbReference type="EMBL" id="JATM01000002">
    <property type="protein sequence ID" value="OOL19083.1"/>
    <property type="molecule type" value="Genomic_DNA"/>
</dbReference>
<dbReference type="STRING" id="1539051.AL01_05035"/>
<evidence type="ECO:0000313" key="2">
    <source>
        <dbReference type="Proteomes" id="UP000200980"/>
    </source>
</evidence>
<dbReference type="AlphaFoldDB" id="A0A1S8GQS7"/>
<organism evidence="1 2">
    <name type="scientific">Bombella intestini</name>
    <dbReference type="NCBI Taxonomy" id="1539051"/>
    <lineage>
        <taxon>Bacteria</taxon>
        <taxon>Pseudomonadati</taxon>
        <taxon>Pseudomonadota</taxon>
        <taxon>Alphaproteobacteria</taxon>
        <taxon>Acetobacterales</taxon>
        <taxon>Acetobacteraceae</taxon>
        <taxon>Bombella</taxon>
    </lineage>
</organism>
<keyword evidence="2" id="KW-1185">Reference proteome</keyword>
<reference evidence="1 2" key="1">
    <citation type="journal article" date="2016" name="PLoS ONE">
        <title>Whole-Genome Sequence Analysis of Bombella intestini LMG 28161T, a Novel Acetic Acid Bacterium Isolated from the Crop of a Red-Tailed Bumble Bee, Bombus lapidarius.</title>
        <authorList>
            <person name="Li L."/>
            <person name="Illeghems K."/>
            <person name="Van Kerrebroeck S."/>
            <person name="Borremans W."/>
            <person name="Cleenwerck I."/>
            <person name="Smagghe G."/>
            <person name="De Vuyst L."/>
            <person name="Vandamme P."/>
        </authorList>
    </citation>
    <scope>NUCLEOTIDE SEQUENCE [LARGE SCALE GENOMIC DNA]</scope>
    <source>
        <strain evidence="1 2">R-52487</strain>
    </source>
</reference>
<sequence length="214" mass="25472">MYRVKFFVDSLCFSYDSNLKEDILEDMAFFLKSERDFLYFSQLLEAAGSVGENFECLNDKLSKINLFFGDTIDFLLSLNQFIFDVLDELDGDEISLDFKVPRKDFSIFYKRYVSFPKKRNDHGDFLVCLENSRNYAIRLLNDPFVEKKIFSHALFSLFRENYLNFIETIDVYTEVCEEKKYLSFFLRSINIYMMAIVNCLEQFRLSVGSLWLFL</sequence>
<comment type="caution">
    <text evidence="1">The sequence shown here is derived from an EMBL/GenBank/DDBJ whole genome shotgun (WGS) entry which is preliminary data.</text>
</comment>
<proteinExistence type="predicted"/>